<dbReference type="Gene3D" id="3.90.1150.10">
    <property type="entry name" value="Aspartate Aminotransferase, domain 1"/>
    <property type="match status" value="1"/>
</dbReference>
<evidence type="ECO:0000256" key="12">
    <source>
        <dbReference type="ARBA" id="ARBA00023239"/>
    </source>
</evidence>
<dbReference type="GO" id="GO:0008117">
    <property type="term" value="F:sphinganine-1-phosphate aldolase activity"/>
    <property type="evidence" value="ECO:0007669"/>
    <property type="project" value="UniProtKB-EC"/>
</dbReference>
<comment type="similarity">
    <text evidence="13">Belongs to the group II decarboxylase family. Sphingosine-1-phosphate lyase subfamily.</text>
</comment>
<evidence type="ECO:0000256" key="6">
    <source>
        <dbReference type="ARBA" id="ARBA00022824"/>
    </source>
</evidence>
<name>A0AAV9QUQ0_9TELE</name>
<evidence type="ECO:0000256" key="10">
    <source>
        <dbReference type="ARBA" id="ARBA00023098"/>
    </source>
</evidence>
<evidence type="ECO:0000256" key="17">
    <source>
        <dbReference type="RuleBase" id="RU000382"/>
    </source>
</evidence>
<comment type="pathway">
    <text evidence="4">Sphingolipid metabolism.</text>
</comment>
<dbReference type="PANTHER" id="PTHR42735:SF6">
    <property type="entry name" value="SPHINGOSINE-1-PHOSPHATE LYASE 1"/>
    <property type="match status" value="1"/>
</dbReference>
<dbReference type="FunFam" id="3.90.1150.10:FF:000247">
    <property type="entry name" value="Sphingosine phosphate lyase, putative"/>
    <property type="match status" value="1"/>
</dbReference>
<dbReference type="CDD" id="cd06450">
    <property type="entry name" value="DOPA_deC_like"/>
    <property type="match status" value="1"/>
</dbReference>
<dbReference type="FunFam" id="3.40.640.10:FF:000020">
    <property type="entry name" value="sphingosine-1-phosphate lyase 1"/>
    <property type="match status" value="1"/>
</dbReference>
<dbReference type="GO" id="GO:0030149">
    <property type="term" value="P:sphingolipid catabolic process"/>
    <property type="evidence" value="ECO:0007669"/>
    <property type="project" value="TreeGrafter"/>
</dbReference>
<dbReference type="InterPro" id="IPR015422">
    <property type="entry name" value="PyrdxlP-dep_Trfase_small"/>
</dbReference>
<proteinExistence type="inferred from homology"/>
<dbReference type="Pfam" id="PF00282">
    <property type="entry name" value="Pyridoxal_deC"/>
    <property type="match status" value="1"/>
</dbReference>
<feature type="modified residue" description="N6-(pyridoxal phosphate)lysine" evidence="16">
    <location>
        <position position="349"/>
    </location>
</feature>
<keyword evidence="19" id="KW-1185">Reference proteome</keyword>
<comment type="caution">
    <text evidence="18">The sequence shown here is derived from an EMBL/GenBank/DDBJ whole genome shotgun (WGS) entry which is preliminary data.</text>
</comment>
<dbReference type="EC" id="4.1.2.27" evidence="14"/>
<dbReference type="Gene3D" id="3.40.640.10">
    <property type="entry name" value="Type I PLP-dependent aspartate aminotransferase-like (Major domain)"/>
    <property type="match status" value="1"/>
</dbReference>
<sequence length="565" mass="62910">MDYWSALEVYKEMLLVYLEEGRRQVNSRCSDLEPWQLIGASVLTTLGILWLKGFLFQQESLTSRIKKQCFRLIRKIPFVGDSIQRQLNKALDDMSASLCTLKEGMSYTKQLPSKGLTQTQVMEKIKEYDTLNEVQWEKGCVSGAVYWGDETLTKLLVKVYGDFAWSNPLHPDIFPGVRKMEAEVVRMSCTLFHGGPNSCGTVTSGGTESILMACKAYRDMAHERGVKYPEILAPVSVHAAFDKAAHYFGMKLVHIPLDQKTMKVDVKAMRRAISKNTAMLVCSAPQFPHGIIDPVEDVAKLAVRYNIPLHVDACLGGFLIVFMEKAGYSLSPFDFRVKGVTSISADTHKYGYAPKGSSVILYSDKRYRHYQYFVAPDWQGGIYASPSVAGSRPGGIIAACWATMMYMGESGYVDATRKIISTARKIRNEIKKIKGVFVFGNPEVSVVAIGSEVFDIFRLSNALTSNGWNLNTLQYPSSIHICCTVLHTQPGIADRFIREVKDQVAIIMKNPKEKTTGKGAIYGMAQAIPDRTLVTEISRGFLDCLYSTEAPKSNISHMNGNGKAH</sequence>
<evidence type="ECO:0000256" key="4">
    <source>
        <dbReference type="ARBA" id="ARBA00004991"/>
    </source>
</evidence>
<evidence type="ECO:0000256" key="16">
    <source>
        <dbReference type="PIRSR" id="PIRSR602129-50"/>
    </source>
</evidence>
<keyword evidence="12 17" id="KW-0456">Lyase</keyword>
<dbReference type="EMBL" id="JAHHUM010002885">
    <property type="protein sequence ID" value="KAK5600507.1"/>
    <property type="molecule type" value="Genomic_DNA"/>
</dbReference>
<evidence type="ECO:0000256" key="11">
    <source>
        <dbReference type="ARBA" id="ARBA00023136"/>
    </source>
</evidence>
<evidence type="ECO:0000256" key="2">
    <source>
        <dbReference type="ARBA" id="ARBA00004389"/>
    </source>
</evidence>
<dbReference type="InterPro" id="IPR015424">
    <property type="entry name" value="PyrdxlP-dep_Trfase"/>
</dbReference>
<dbReference type="InterPro" id="IPR002129">
    <property type="entry name" value="PyrdxlP-dep_de-COase"/>
</dbReference>
<keyword evidence="11" id="KW-0472">Membrane</keyword>
<evidence type="ECO:0000313" key="18">
    <source>
        <dbReference type="EMBL" id="KAK5600507.1"/>
    </source>
</evidence>
<dbReference type="AlphaFoldDB" id="A0AAV9QUQ0"/>
<dbReference type="GO" id="GO:0005789">
    <property type="term" value="C:endoplasmic reticulum membrane"/>
    <property type="evidence" value="ECO:0007669"/>
    <property type="project" value="UniProtKB-SubCell"/>
</dbReference>
<dbReference type="Proteomes" id="UP001311232">
    <property type="component" value="Unassembled WGS sequence"/>
</dbReference>
<gene>
    <name evidence="18" type="primary">SGPL1</name>
    <name evidence="18" type="ORF">CRENBAI_017501</name>
</gene>
<comment type="pathway">
    <text evidence="3">Lipid metabolism; sphingolipid metabolism.</text>
</comment>
<keyword evidence="6" id="KW-0256">Endoplasmic reticulum</keyword>
<dbReference type="GO" id="GO:0019752">
    <property type="term" value="P:carboxylic acid metabolic process"/>
    <property type="evidence" value="ECO:0007669"/>
    <property type="project" value="InterPro"/>
</dbReference>
<evidence type="ECO:0000256" key="1">
    <source>
        <dbReference type="ARBA" id="ARBA00001933"/>
    </source>
</evidence>
<dbReference type="InterPro" id="IPR015421">
    <property type="entry name" value="PyrdxlP-dep_Trfase_major"/>
</dbReference>
<keyword evidence="8" id="KW-0746">Sphingolipid metabolism</keyword>
<dbReference type="PANTHER" id="PTHR42735">
    <property type="match status" value="1"/>
</dbReference>
<comment type="subcellular location">
    <subcellularLocation>
        <location evidence="2">Endoplasmic reticulum membrane</location>
        <topology evidence="2">Single-pass membrane protein</topology>
    </subcellularLocation>
</comment>
<organism evidence="18 19">
    <name type="scientific">Crenichthys baileyi</name>
    <name type="common">White River springfish</name>
    <dbReference type="NCBI Taxonomy" id="28760"/>
    <lineage>
        <taxon>Eukaryota</taxon>
        <taxon>Metazoa</taxon>
        <taxon>Chordata</taxon>
        <taxon>Craniata</taxon>
        <taxon>Vertebrata</taxon>
        <taxon>Euteleostomi</taxon>
        <taxon>Actinopterygii</taxon>
        <taxon>Neopterygii</taxon>
        <taxon>Teleostei</taxon>
        <taxon>Neoteleostei</taxon>
        <taxon>Acanthomorphata</taxon>
        <taxon>Ovalentaria</taxon>
        <taxon>Atherinomorphae</taxon>
        <taxon>Cyprinodontiformes</taxon>
        <taxon>Goodeidae</taxon>
        <taxon>Crenichthys</taxon>
    </lineage>
</organism>
<evidence type="ECO:0000313" key="19">
    <source>
        <dbReference type="Proteomes" id="UP001311232"/>
    </source>
</evidence>
<dbReference type="SUPFAM" id="SSF53383">
    <property type="entry name" value="PLP-dependent transferases"/>
    <property type="match status" value="1"/>
</dbReference>
<keyword evidence="10" id="KW-0443">Lipid metabolism</keyword>
<dbReference type="GO" id="GO:0030170">
    <property type="term" value="F:pyridoxal phosphate binding"/>
    <property type="evidence" value="ECO:0007669"/>
    <property type="project" value="InterPro"/>
</dbReference>
<comment type="cofactor">
    <cofactor evidence="1 16 17">
        <name>pyridoxal 5'-phosphate</name>
        <dbReference type="ChEBI" id="CHEBI:597326"/>
    </cofactor>
</comment>
<evidence type="ECO:0000256" key="13">
    <source>
        <dbReference type="ARBA" id="ARBA00038302"/>
    </source>
</evidence>
<accession>A0AAV9QUQ0</accession>
<evidence type="ECO:0000256" key="3">
    <source>
        <dbReference type="ARBA" id="ARBA00004760"/>
    </source>
</evidence>
<dbReference type="Gene3D" id="6.10.140.2150">
    <property type="match status" value="1"/>
</dbReference>
<evidence type="ECO:0000256" key="5">
    <source>
        <dbReference type="ARBA" id="ARBA00022692"/>
    </source>
</evidence>
<protein>
    <recommendedName>
        <fullName evidence="14">sphinganine-1-phosphate aldolase</fullName>
        <ecNumber evidence="14">4.1.2.27</ecNumber>
    </recommendedName>
    <alternativeName>
        <fullName evidence="15">Sphingosine-1-phosphate aldolase</fullName>
    </alternativeName>
</protein>
<keyword evidence="7 16" id="KW-0663">Pyridoxal phosphate</keyword>
<evidence type="ECO:0000256" key="7">
    <source>
        <dbReference type="ARBA" id="ARBA00022898"/>
    </source>
</evidence>
<dbReference type="FunFam" id="6.10.140.2150:FF:000001">
    <property type="entry name" value="Sphingosine-1-phosphate lyase 1"/>
    <property type="match status" value="1"/>
</dbReference>
<evidence type="ECO:0000256" key="8">
    <source>
        <dbReference type="ARBA" id="ARBA00022919"/>
    </source>
</evidence>
<reference evidence="18 19" key="1">
    <citation type="submission" date="2021-06" db="EMBL/GenBank/DDBJ databases">
        <authorList>
            <person name="Palmer J.M."/>
        </authorList>
    </citation>
    <scope>NUCLEOTIDE SEQUENCE [LARGE SCALE GENOMIC DNA]</scope>
    <source>
        <strain evidence="18 19">MEX-2019</strain>
        <tissue evidence="18">Muscle</tissue>
    </source>
</reference>
<dbReference type="InterPro" id="IPR050477">
    <property type="entry name" value="GrpII_AminoAcid_Decarb"/>
</dbReference>
<evidence type="ECO:0000256" key="14">
    <source>
        <dbReference type="ARBA" id="ARBA00038965"/>
    </source>
</evidence>
<keyword evidence="9" id="KW-1133">Transmembrane helix</keyword>
<evidence type="ECO:0000256" key="15">
    <source>
        <dbReference type="ARBA" id="ARBA00042568"/>
    </source>
</evidence>
<keyword evidence="5" id="KW-0812">Transmembrane</keyword>
<evidence type="ECO:0000256" key="9">
    <source>
        <dbReference type="ARBA" id="ARBA00022989"/>
    </source>
</evidence>